<dbReference type="AlphaFoldDB" id="A0A078QMI1"/>
<sequence>MRTFILILFSLCFVTIYGTNTESNDVALSINQNFQGSFSYKYGERRIDKELYIHNLGNNVQSYIASKNWNEYKCEEFRNAYGKYMDALKKDRLSADDFGTIYDSKGELGNADNDDYWYDNKGNRISGAEYRALSVRKQKKYRAFYANKEVATYFNEIAKAIVNRRYSD</sequence>
<evidence type="ECO:0000313" key="1">
    <source>
        <dbReference type="EMBL" id="KDS22917.1"/>
    </source>
</evidence>
<dbReference type="GeneID" id="5304091"/>
<dbReference type="EMBL" id="JNHI01000133">
    <property type="protein sequence ID" value="KDS22917.1"/>
    <property type="molecule type" value="Genomic_DNA"/>
</dbReference>
<comment type="caution">
    <text evidence="1">The sequence shown here is derived from an EMBL/GenBank/DDBJ whole genome shotgun (WGS) entry which is preliminary data.</text>
</comment>
<proteinExistence type="predicted"/>
<organism evidence="1 2">
    <name type="scientific">Phocaeicola vulgatus str. 3775 SL</name>
    <name type="common">B</name>
    <name type="synonym">iv</name>
    <dbReference type="NCBI Taxonomy" id="1339350"/>
    <lineage>
        <taxon>Bacteria</taxon>
        <taxon>Pseudomonadati</taxon>
        <taxon>Bacteroidota</taxon>
        <taxon>Bacteroidia</taxon>
        <taxon>Bacteroidales</taxon>
        <taxon>Bacteroidaceae</taxon>
        <taxon>Phocaeicola</taxon>
    </lineage>
</organism>
<protein>
    <submittedName>
        <fullName evidence="1">Uncharacterized protein</fullName>
    </submittedName>
</protein>
<dbReference type="Proteomes" id="UP000028134">
    <property type="component" value="Unassembled WGS sequence"/>
</dbReference>
<dbReference type="PATRIC" id="fig|1339350.3.peg.4787"/>
<dbReference type="RefSeq" id="WP_007569765.1">
    <property type="nucleotide sequence ID" value="NZ_JNHI01000133.1"/>
</dbReference>
<reference evidence="1 2" key="1">
    <citation type="submission" date="2014-04" db="EMBL/GenBank/DDBJ databases">
        <authorList>
            <person name="Sears C."/>
            <person name="Carroll K."/>
            <person name="Sack B.R."/>
            <person name="Qadri F."/>
            <person name="Myers L.L."/>
            <person name="Chung G.-T."/>
            <person name="Escheverria P."/>
            <person name="Fraser C.M."/>
            <person name="Sadzewicz L."/>
            <person name="Shefchek K.A."/>
            <person name="Tallon L."/>
            <person name="Das S.P."/>
            <person name="Daugherty S."/>
            <person name="Mongodin E.F."/>
        </authorList>
    </citation>
    <scope>NUCLEOTIDE SEQUENCE [LARGE SCALE GENOMIC DNA]</scope>
    <source>
        <strain evidence="2">3775 SL(B) 10 (iv)</strain>
    </source>
</reference>
<gene>
    <name evidence="1" type="ORF">M097_5082</name>
</gene>
<name>A0A078QMI1_PHOVU</name>
<accession>A0A078QMI1</accession>
<evidence type="ECO:0000313" key="2">
    <source>
        <dbReference type="Proteomes" id="UP000028134"/>
    </source>
</evidence>